<dbReference type="PROSITE" id="PS51918">
    <property type="entry name" value="RADICAL_SAM"/>
    <property type="match status" value="1"/>
</dbReference>
<keyword evidence="8" id="KW-0413">Isomerase</keyword>
<dbReference type="InterPro" id="IPR025895">
    <property type="entry name" value="LAM_C_dom"/>
</dbReference>
<dbReference type="PANTHER" id="PTHR30538">
    <property type="entry name" value="LYSINE 2,3-AMINOMUTASE-RELATED"/>
    <property type="match status" value="1"/>
</dbReference>
<dbReference type="Proteomes" id="UP001594351">
    <property type="component" value="Unassembled WGS sequence"/>
</dbReference>
<gene>
    <name evidence="10" type="ORF">ACFL27_13850</name>
</gene>
<reference evidence="10 11" key="1">
    <citation type="submission" date="2024-09" db="EMBL/GenBank/DDBJ databases">
        <title>Laminarin stimulates single cell rates of sulfate reduction while oxygen inhibits transcriptomic activity in coastal marine sediment.</title>
        <authorList>
            <person name="Lindsay M."/>
            <person name="Orcutt B."/>
            <person name="Emerson D."/>
            <person name="Stepanauskas R."/>
            <person name="D'Angelo T."/>
        </authorList>
    </citation>
    <scope>NUCLEOTIDE SEQUENCE [LARGE SCALE GENOMIC DNA]</scope>
    <source>
        <strain evidence="10">SAG AM-311-K15</strain>
    </source>
</reference>
<dbReference type="SUPFAM" id="SSF102114">
    <property type="entry name" value="Radical SAM enzymes"/>
    <property type="match status" value="1"/>
</dbReference>
<comment type="cofactor">
    <cofactor evidence="1">
        <name>pyridoxal 5'-phosphate</name>
        <dbReference type="ChEBI" id="CHEBI:597326"/>
    </cofactor>
</comment>
<dbReference type="NCBIfam" id="TIGR00238">
    <property type="entry name" value="KamA family radical SAM protein"/>
    <property type="match status" value="1"/>
</dbReference>
<dbReference type="Pfam" id="PF12544">
    <property type="entry name" value="LAM_C"/>
    <property type="match status" value="1"/>
</dbReference>
<keyword evidence="3" id="KW-0949">S-adenosyl-L-methionine</keyword>
<protein>
    <submittedName>
        <fullName evidence="10">KamA family radical SAM protein</fullName>
    </submittedName>
</protein>
<dbReference type="PANTHER" id="PTHR30538:SF1">
    <property type="entry name" value="L-LYSINE 2,3-AMINOMUTASE"/>
    <property type="match status" value="1"/>
</dbReference>
<keyword evidence="11" id="KW-1185">Reference proteome</keyword>
<evidence type="ECO:0000256" key="7">
    <source>
        <dbReference type="ARBA" id="ARBA00023014"/>
    </source>
</evidence>
<dbReference type="SFLD" id="SFLDG01070">
    <property type="entry name" value="PLP-dependent"/>
    <property type="match status" value="1"/>
</dbReference>
<dbReference type="CDD" id="cd01335">
    <property type="entry name" value="Radical_SAM"/>
    <property type="match status" value="1"/>
</dbReference>
<keyword evidence="7" id="KW-0411">Iron-sulfur</keyword>
<evidence type="ECO:0000256" key="4">
    <source>
        <dbReference type="ARBA" id="ARBA00022723"/>
    </source>
</evidence>
<keyword evidence="4" id="KW-0479">Metal-binding</keyword>
<dbReference type="PIRSF" id="PIRSF004911">
    <property type="entry name" value="DUF160"/>
    <property type="match status" value="1"/>
</dbReference>
<dbReference type="InterPro" id="IPR013785">
    <property type="entry name" value="Aldolase_TIM"/>
</dbReference>
<organism evidence="10 11">
    <name type="scientific">candidate division CSSED10-310 bacterium</name>
    <dbReference type="NCBI Taxonomy" id="2855610"/>
    <lineage>
        <taxon>Bacteria</taxon>
        <taxon>Bacteria division CSSED10-310</taxon>
    </lineage>
</organism>
<evidence type="ECO:0000256" key="1">
    <source>
        <dbReference type="ARBA" id="ARBA00001933"/>
    </source>
</evidence>
<dbReference type="Gene3D" id="3.20.20.70">
    <property type="entry name" value="Aldolase class I"/>
    <property type="match status" value="1"/>
</dbReference>
<evidence type="ECO:0000256" key="8">
    <source>
        <dbReference type="ARBA" id="ARBA00023235"/>
    </source>
</evidence>
<dbReference type="InterPro" id="IPR003739">
    <property type="entry name" value="Lys_aminomutase/Glu_NH3_mut"/>
</dbReference>
<dbReference type="SFLD" id="SFLDS00029">
    <property type="entry name" value="Radical_SAM"/>
    <property type="match status" value="1"/>
</dbReference>
<comment type="caution">
    <text evidence="10">The sequence shown here is derived from an EMBL/GenBank/DDBJ whole genome shotgun (WGS) entry which is preliminary data.</text>
</comment>
<evidence type="ECO:0000256" key="5">
    <source>
        <dbReference type="ARBA" id="ARBA00022898"/>
    </source>
</evidence>
<keyword evidence="2" id="KW-0004">4Fe-4S</keyword>
<accession>A0ABV6YYK5</accession>
<proteinExistence type="predicted"/>
<dbReference type="InterPro" id="IPR007197">
    <property type="entry name" value="rSAM"/>
</dbReference>
<keyword evidence="6" id="KW-0408">Iron</keyword>
<dbReference type="Pfam" id="PF04055">
    <property type="entry name" value="Radical_SAM"/>
    <property type="match status" value="1"/>
</dbReference>
<sequence>MERWIQEDKDAIRNPSDLARYIPLNEEEQDIIEKLCQFFQLKIPLYYLNLINPDVPDDPIRKMCIPSCEEFIVKKGELNDPIGDLKVDLNNQALPAITHRYSDRVLLHLTPLCGGYCRFCFRRRLVGNNEFRVTDQQLEQALFYIRGKDTIREVILTGGDPLMMSDTKLFPILKKLREIPHLWTIRIHTRMPIWNPYRITDQLVAGLKKFQPLWIVAHFNHPREVTSLTQRQLSKLIDVGIGVLNQSVLLKGINDTPEIQRELQWKLIRTRIVPYYMHHVDKAKGISHFRVSIKKGLKIFKELQGTIPGYALPKYVLDIPGGHGKVPLQYNYLSRNGDRQIYIESPLHGYHVYEDAPDEFTDPGSASAQQTSCPASE</sequence>
<evidence type="ECO:0000313" key="10">
    <source>
        <dbReference type="EMBL" id="MFC1851275.1"/>
    </source>
</evidence>
<dbReference type="EMBL" id="JBHPBY010000172">
    <property type="protein sequence ID" value="MFC1851275.1"/>
    <property type="molecule type" value="Genomic_DNA"/>
</dbReference>
<evidence type="ECO:0000313" key="11">
    <source>
        <dbReference type="Proteomes" id="UP001594351"/>
    </source>
</evidence>
<evidence type="ECO:0000259" key="9">
    <source>
        <dbReference type="PROSITE" id="PS51918"/>
    </source>
</evidence>
<evidence type="ECO:0000256" key="2">
    <source>
        <dbReference type="ARBA" id="ARBA00022485"/>
    </source>
</evidence>
<name>A0ABV6YYK5_UNCC1</name>
<evidence type="ECO:0000256" key="3">
    <source>
        <dbReference type="ARBA" id="ARBA00022691"/>
    </source>
</evidence>
<feature type="domain" description="Radical SAM core" evidence="9">
    <location>
        <begin position="99"/>
        <end position="311"/>
    </location>
</feature>
<keyword evidence="5" id="KW-0663">Pyridoxal phosphate</keyword>
<evidence type="ECO:0000256" key="6">
    <source>
        <dbReference type="ARBA" id="ARBA00023004"/>
    </source>
</evidence>
<dbReference type="InterPro" id="IPR058240">
    <property type="entry name" value="rSAM_sf"/>
</dbReference>